<comment type="caution">
    <text evidence="2">The sequence shown here is derived from an EMBL/GenBank/DDBJ whole genome shotgun (WGS) entry which is preliminary data.</text>
</comment>
<feature type="compositionally biased region" description="Polar residues" evidence="1">
    <location>
        <begin position="29"/>
        <end position="39"/>
    </location>
</feature>
<accession>A0A0V1AKZ4</accession>
<feature type="region of interest" description="Disordered" evidence="1">
    <location>
        <begin position="19"/>
        <end position="39"/>
    </location>
</feature>
<keyword evidence="3" id="KW-1185">Reference proteome</keyword>
<gene>
    <name evidence="2" type="ORF">T03_6595</name>
</gene>
<name>A0A0V1AKZ4_TRIBR</name>
<evidence type="ECO:0000256" key="1">
    <source>
        <dbReference type="SAM" id="MobiDB-lite"/>
    </source>
</evidence>
<dbReference type="Proteomes" id="UP000054653">
    <property type="component" value="Unassembled WGS sequence"/>
</dbReference>
<sequence>MNTDLEVLYLFERSQGSRLIETAGPPTGSPFSSASFSLP</sequence>
<evidence type="ECO:0000313" key="2">
    <source>
        <dbReference type="EMBL" id="KRY25428.1"/>
    </source>
</evidence>
<protein>
    <submittedName>
        <fullName evidence="2">Uncharacterized protein</fullName>
    </submittedName>
</protein>
<proteinExistence type="predicted"/>
<dbReference type="AlphaFoldDB" id="A0A0V1AKZ4"/>
<dbReference type="EMBL" id="JYDI01002340">
    <property type="protein sequence ID" value="KRY25428.1"/>
    <property type="molecule type" value="Genomic_DNA"/>
</dbReference>
<organism evidence="2 3">
    <name type="scientific">Trichinella britovi</name>
    <name type="common">Parasitic roundworm</name>
    <dbReference type="NCBI Taxonomy" id="45882"/>
    <lineage>
        <taxon>Eukaryota</taxon>
        <taxon>Metazoa</taxon>
        <taxon>Ecdysozoa</taxon>
        <taxon>Nematoda</taxon>
        <taxon>Enoplea</taxon>
        <taxon>Dorylaimia</taxon>
        <taxon>Trichinellida</taxon>
        <taxon>Trichinellidae</taxon>
        <taxon>Trichinella</taxon>
    </lineage>
</organism>
<evidence type="ECO:0000313" key="3">
    <source>
        <dbReference type="Proteomes" id="UP000054653"/>
    </source>
</evidence>
<reference evidence="2 3" key="1">
    <citation type="submission" date="2015-01" db="EMBL/GenBank/DDBJ databases">
        <title>Evolution of Trichinella species and genotypes.</title>
        <authorList>
            <person name="Korhonen P.K."/>
            <person name="Edoardo P."/>
            <person name="Giuseppe L.R."/>
            <person name="Gasser R.B."/>
        </authorList>
    </citation>
    <scope>NUCLEOTIDE SEQUENCE [LARGE SCALE GENOMIC DNA]</scope>
    <source>
        <strain evidence="2">ISS120</strain>
    </source>
</reference>